<name>A0ACC2TV78_9FUNG</name>
<organism evidence="1 2">
    <name type="scientific">Entomophthora muscae</name>
    <dbReference type="NCBI Taxonomy" id="34485"/>
    <lineage>
        <taxon>Eukaryota</taxon>
        <taxon>Fungi</taxon>
        <taxon>Fungi incertae sedis</taxon>
        <taxon>Zoopagomycota</taxon>
        <taxon>Entomophthoromycotina</taxon>
        <taxon>Entomophthoromycetes</taxon>
        <taxon>Entomophthorales</taxon>
        <taxon>Entomophthoraceae</taxon>
        <taxon>Entomophthora</taxon>
    </lineage>
</organism>
<reference evidence="1" key="1">
    <citation type="submission" date="2022-04" db="EMBL/GenBank/DDBJ databases">
        <title>Genome of the entomopathogenic fungus Entomophthora muscae.</title>
        <authorList>
            <person name="Elya C."/>
            <person name="Lovett B.R."/>
            <person name="Lee E."/>
            <person name="Macias A.M."/>
            <person name="Hajek A.E."/>
            <person name="De Bivort B.L."/>
            <person name="Kasson M.T."/>
            <person name="De Fine Licht H.H."/>
            <person name="Stajich J.E."/>
        </authorList>
    </citation>
    <scope>NUCLEOTIDE SEQUENCE</scope>
    <source>
        <strain evidence="1">Berkeley</strain>
    </source>
</reference>
<gene>
    <name evidence="1" type="ORF">DSO57_1007092</name>
</gene>
<keyword evidence="2" id="KW-1185">Reference proteome</keyword>
<accession>A0ACC2TV78</accession>
<evidence type="ECO:0000313" key="1">
    <source>
        <dbReference type="EMBL" id="KAJ9078376.1"/>
    </source>
</evidence>
<dbReference type="Proteomes" id="UP001165960">
    <property type="component" value="Unassembled WGS sequence"/>
</dbReference>
<sequence>MKIFSILAIVPCLSLQVASSSDGTSALGSDESKADKSQNEESDKKSGPQVRSYYSGVPPPVHFQPIFQMDAMRLRKFADYLKANMIDFNAIIQTYDSSLEREDANTINGLIMETSTQLHSVREALNPRFAQPFNNPAYGQHVPPSSYPDYGAYSQPASHGFASPYGQP</sequence>
<dbReference type="EMBL" id="QTSX02002150">
    <property type="protein sequence ID" value="KAJ9078376.1"/>
    <property type="molecule type" value="Genomic_DNA"/>
</dbReference>
<protein>
    <submittedName>
        <fullName evidence="1">Uncharacterized protein</fullName>
    </submittedName>
</protein>
<comment type="caution">
    <text evidence="1">The sequence shown here is derived from an EMBL/GenBank/DDBJ whole genome shotgun (WGS) entry which is preliminary data.</text>
</comment>
<evidence type="ECO:0000313" key="2">
    <source>
        <dbReference type="Proteomes" id="UP001165960"/>
    </source>
</evidence>
<proteinExistence type="predicted"/>